<dbReference type="RefSeq" id="WP_312742150.1">
    <property type="nucleotide sequence ID" value="NZ_CP116968.1"/>
</dbReference>
<evidence type="ECO:0000313" key="2">
    <source>
        <dbReference type="EMBL" id="WNM60835.1"/>
    </source>
</evidence>
<reference evidence="2 3" key="1">
    <citation type="submission" date="2023-01" db="EMBL/GenBank/DDBJ databases">
        <title>Cultivation and genomic characterization of new, ubiquitous marine nitrite-oxidizing bacteria from the Nitrospirales.</title>
        <authorList>
            <person name="Mueller A.J."/>
            <person name="Daebeler A."/>
            <person name="Herbold C.W."/>
            <person name="Kirkegaard R.H."/>
            <person name="Daims H."/>
        </authorList>
    </citation>
    <scope>NUCLEOTIDE SEQUENCE [LARGE SCALE GENOMIC DNA]</scope>
    <source>
        <strain evidence="2 3">DK</strain>
    </source>
</reference>
<name>A0AA96GIB6_9BACT</name>
<protein>
    <recommendedName>
        <fullName evidence="4">Lipoprotein</fullName>
    </recommendedName>
</protein>
<proteinExistence type="predicted"/>
<evidence type="ECO:0000256" key="1">
    <source>
        <dbReference type="SAM" id="SignalP"/>
    </source>
</evidence>
<dbReference type="EMBL" id="CP116968">
    <property type="protein sequence ID" value="WNM60835.1"/>
    <property type="molecule type" value="Genomic_DNA"/>
</dbReference>
<dbReference type="Proteomes" id="UP001302494">
    <property type="component" value="Chromosome"/>
</dbReference>
<evidence type="ECO:0008006" key="4">
    <source>
        <dbReference type="Google" id="ProtNLM"/>
    </source>
</evidence>
<dbReference type="KEGG" id="nneo:PQG83_13835"/>
<feature type="signal peptide" evidence="1">
    <location>
        <begin position="1"/>
        <end position="24"/>
    </location>
</feature>
<keyword evidence="1" id="KW-0732">Signal</keyword>
<keyword evidence="3" id="KW-1185">Reference proteome</keyword>
<organism evidence="2 3">
    <name type="scientific">Candidatus Nitrospira neomarina</name>
    <dbReference type="NCBI Taxonomy" id="3020899"/>
    <lineage>
        <taxon>Bacteria</taxon>
        <taxon>Pseudomonadati</taxon>
        <taxon>Nitrospirota</taxon>
        <taxon>Nitrospiria</taxon>
        <taxon>Nitrospirales</taxon>
        <taxon>Nitrospiraceae</taxon>
        <taxon>Nitrospira</taxon>
    </lineage>
</organism>
<dbReference type="AlphaFoldDB" id="A0AA96GIB6"/>
<feature type="chain" id="PRO_5041663238" description="Lipoprotein" evidence="1">
    <location>
        <begin position="25"/>
        <end position="188"/>
    </location>
</feature>
<evidence type="ECO:0000313" key="3">
    <source>
        <dbReference type="Proteomes" id="UP001302494"/>
    </source>
</evidence>
<sequence>MSWFMRVLLCVLGMVVFSASSLQAIGGHITEDPTKILQKYLSLDKKGVRLEAHSWQVVRPFVAWLEEPVWGHVVVISGYDVVDDVSQWEVINGLEAKIPVIFEVFGTMHWERATFVTNPHREIQYFHLKAVGDRWQIVGPQLPPHVGRQRLVDFVRWAELNESGPERKNLLNSLIQQLELTNEKDVQK</sequence>
<accession>A0AA96GIB6</accession>
<gene>
    <name evidence="2" type="ORF">PQG83_13835</name>
</gene>